<dbReference type="EC" id="2.7.8.41" evidence="14"/>
<reference evidence="14 15" key="1">
    <citation type="submission" date="2020-08" db="EMBL/GenBank/DDBJ databases">
        <title>Genomic Encyclopedia of Type Strains, Phase IV (KMG-IV): sequencing the most valuable type-strain genomes for metagenomic binning, comparative biology and taxonomic classification.</title>
        <authorList>
            <person name="Goeker M."/>
        </authorList>
    </citation>
    <scope>NUCLEOTIDE SEQUENCE [LARGE SCALE GENOMIC DNA]</scope>
    <source>
        <strain evidence="14 15">DSM 44197</strain>
    </source>
</reference>
<dbReference type="PROSITE" id="PS00379">
    <property type="entry name" value="CDP_ALCOHOL_P_TRANSF"/>
    <property type="match status" value="1"/>
</dbReference>
<evidence type="ECO:0000256" key="4">
    <source>
        <dbReference type="ARBA" id="ARBA00022679"/>
    </source>
</evidence>
<evidence type="ECO:0000313" key="15">
    <source>
        <dbReference type="Proteomes" id="UP000572680"/>
    </source>
</evidence>
<evidence type="ECO:0000256" key="2">
    <source>
        <dbReference type="ARBA" id="ARBA00010441"/>
    </source>
</evidence>
<dbReference type="PANTHER" id="PTHR14269">
    <property type="entry name" value="CDP-DIACYLGLYCEROL--GLYCEROL-3-PHOSPHATE 3-PHOSPHATIDYLTRANSFERASE-RELATED"/>
    <property type="match status" value="1"/>
</dbReference>
<evidence type="ECO:0000256" key="7">
    <source>
        <dbReference type="ARBA" id="ARBA00023098"/>
    </source>
</evidence>
<comment type="caution">
    <text evidence="14">The sequence shown here is derived from an EMBL/GenBank/DDBJ whole genome shotgun (WGS) entry which is preliminary data.</text>
</comment>
<keyword evidence="9" id="KW-0594">Phospholipid biosynthesis</keyword>
<evidence type="ECO:0000256" key="13">
    <source>
        <dbReference type="SAM" id="Phobius"/>
    </source>
</evidence>
<feature type="transmembrane region" description="Helical" evidence="13">
    <location>
        <begin position="199"/>
        <end position="221"/>
    </location>
</feature>
<evidence type="ECO:0000256" key="1">
    <source>
        <dbReference type="ARBA" id="ARBA00004141"/>
    </source>
</evidence>
<evidence type="ECO:0000256" key="12">
    <source>
        <dbReference type="SAM" id="MobiDB-lite"/>
    </source>
</evidence>
<organism evidence="14 15">
    <name type="scientific">Actinomadura namibiensis</name>
    <dbReference type="NCBI Taxonomy" id="182080"/>
    <lineage>
        <taxon>Bacteria</taxon>
        <taxon>Bacillati</taxon>
        <taxon>Actinomycetota</taxon>
        <taxon>Actinomycetes</taxon>
        <taxon>Streptosporangiales</taxon>
        <taxon>Thermomonosporaceae</taxon>
        <taxon>Actinomadura</taxon>
    </lineage>
</organism>
<feature type="region of interest" description="Disordered" evidence="12">
    <location>
        <begin position="235"/>
        <end position="276"/>
    </location>
</feature>
<feature type="region of interest" description="Disordered" evidence="12">
    <location>
        <begin position="1"/>
        <end position="38"/>
    </location>
</feature>
<keyword evidence="15" id="KW-1185">Reference proteome</keyword>
<accession>A0A7W3QMS0</accession>
<name>A0A7W3QMS0_ACTNM</name>
<evidence type="ECO:0000256" key="8">
    <source>
        <dbReference type="ARBA" id="ARBA00023136"/>
    </source>
</evidence>
<dbReference type="EMBL" id="JACJIA010000005">
    <property type="protein sequence ID" value="MBA8952796.1"/>
    <property type="molecule type" value="Genomic_DNA"/>
</dbReference>
<feature type="transmembrane region" description="Helical" evidence="13">
    <location>
        <begin position="164"/>
        <end position="187"/>
    </location>
</feature>
<evidence type="ECO:0000256" key="5">
    <source>
        <dbReference type="ARBA" id="ARBA00022692"/>
    </source>
</evidence>
<evidence type="ECO:0000256" key="9">
    <source>
        <dbReference type="ARBA" id="ARBA00023209"/>
    </source>
</evidence>
<keyword evidence="8 13" id="KW-0472">Membrane</keyword>
<keyword evidence="10" id="KW-1208">Phospholipid metabolism</keyword>
<dbReference type="Proteomes" id="UP000572680">
    <property type="component" value="Unassembled WGS sequence"/>
</dbReference>
<evidence type="ECO:0000256" key="3">
    <source>
        <dbReference type="ARBA" id="ARBA00022516"/>
    </source>
</evidence>
<feature type="transmembrane region" description="Helical" evidence="13">
    <location>
        <begin position="67"/>
        <end position="89"/>
    </location>
</feature>
<dbReference type="RefSeq" id="WP_376770265.1">
    <property type="nucleotide sequence ID" value="NZ_BAAALP010000024.1"/>
</dbReference>
<dbReference type="GO" id="GO:0046474">
    <property type="term" value="P:glycerophospholipid biosynthetic process"/>
    <property type="evidence" value="ECO:0007669"/>
    <property type="project" value="TreeGrafter"/>
</dbReference>
<proteinExistence type="inferred from homology"/>
<comment type="similarity">
    <text evidence="2 11">Belongs to the CDP-alcohol phosphatidyltransferase class-I family.</text>
</comment>
<evidence type="ECO:0000313" key="14">
    <source>
        <dbReference type="EMBL" id="MBA8952796.1"/>
    </source>
</evidence>
<evidence type="ECO:0000256" key="10">
    <source>
        <dbReference type="ARBA" id="ARBA00023264"/>
    </source>
</evidence>
<feature type="transmembrane region" description="Helical" evidence="13">
    <location>
        <begin position="118"/>
        <end position="143"/>
    </location>
</feature>
<dbReference type="InterPro" id="IPR048254">
    <property type="entry name" value="CDP_ALCOHOL_P_TRANSF_CS"/>
</dbReference>
<comment type="subcellular location">
    <subcellularLocation>
        <location evidence="1">Membrane</location>
        <topology evidence="1">Multi-pass membrane protein</topology>
    </subcellularLocation>
</comment>
<dbReference type="InterPro" id="IPR050324">
    <property type="entry name" value="CDP-alcohol_PTase-I"/>
</dbReference>
<keyword evidence="5 13" id="KW-0812">Transmembrane</keyword>
<dbReference type="GO" id="GO:0043337">
    <property type="term" value="F:cardiolipin synthase (CMP-forming)"/>
    <property type="evidence" value="ECO:0007669"/>
    <property type="project" value="UniProtKB-EC"/>
</dbReference>
<protein>
    <submittedName>
        <fullName evidence="14">Cardiolipin synthase</fullName>
        <ecNumber evidence="14">2.7.8.41</ecNumber>
    </submittedName>
</protein>
<sequence>MSAEVNGTREPGGGSDTAPDTAAGRVSGAAGDPVPDPVSDLVPDAASGRIWTVPNLLSFARLLGVPLFLWLVLVEADGWALGVLVLAGLTDWLDGKLARALNQTSKLGVVLDPAADRLYILVTLIGLAVRDIIPAWLVVLLVAREFAILPIGPITRRLGYRGALPVHFIGKAATMCLLYAFPLLLLGDHTGAIATGARVVGWSFAVWGTGLYWWAAALYWWQTRQLVLADRAGRGAAASAGGPPGPDSDPDPAGAADPEPGRDRGPGDQKGAETTR</sequence>
<dbReference type="GO" id="GO:0016020">
    <property type="term" value="C:membrane"/>
    <property type="evidence" value="ECO:0007669"/>
    <property type="project" value="UniProtKB-SubCell"/>
</dbReference>
<dbReference type="PANTHER" id="PTHR14269:SF62">
    <property type="entry name" value="CDP-DIACYLGLYCEROL--GLYCEROL-3-PHOSPHATE 3-PHOSPHATIDYLTRANSFERASE 1, CHLOROPLASTIC"/>
    <property type="match status" value="1"/>
</dbReference>
<keyword evidence="3" id="KW-0444">Lipid biosynthesis</keyword>
<keyword evidence="7" id="KW-0443">Lipid metabolism</keyword>
<gene>
    <name evidence="14" type="ORF">HNR61_004442</name>
</gene>
<dbReference type="InterPro" id="IPR000462">
    <property type="entry name" value="CDP-OH_P_trans"/>
</dbReference>
<feature type="compositionally biased region" description="Basic and acidic residues" evidence="12">
    <location>
        <begin position="259"/>
        <end position="276"/>
    </location>
</feature>
<dbReference type="Pfam" id="PF01066">
    <property type="entry name" value="CDP-OH_P_transf"/>
    <property type="match status" value="1"/>
</dbReference>
<keyword evidence="6 13" id="KW-1133">Transmembrane helix</keyword>
<keyword evidence="4 11" id="KW-0808">Transferase</keyword>
<evidence type="ECO:0000256" key="6">
    <source>
        <dbReference type="ARBA" id="ARBA00022989"/>
    </source>
</evidence>
<dbReference type="Gene3D" id="1.20.120.1760">
    <property type="match status" value="1"/>
</dbReference>
<evidence type="ECO:0000256" key="11">
    <source>
        <dbReference type="RuleBase" id="RU003750"/>
    </source>
</evidence>
<dbReference type="AlphaFoldDB" id="A0A7W3QMS0"/>
<dbReference type="InterPro" id="IPR043130">
    <property type="entry name" value="CDP-OH_PTrfase_TM_dom"/>
</dbReference>